<evidence type="ECO:0000256" key="2">
    <source>
        <dbReference type="ARBA" id="ARBA00022747"/>
    </source>
</evidence>
<keyword evidence="6" id="KW-0540">Nuclease</keyword>
<keyword evidence="7" id="KW-1185">Reference proteome</keyword>
<dbReference type="CDD" id="cd17521">
    <property type="entry name" value="RMtype1_S_Sau13435ORF2165P_TRD2-CR2_like"/>
    <property type="match status" value="1"/>
</dbReference>
<proteinExistence type="inferred from homology"/>
<dbReference type="RefSeq" id="WP_248156690.1">
    <property type="nucleotide sequence ID" value="NZ_JAKZAJ010000002.1"/>
</dbReference>
<keyword evidence="2" id="KW-0680">Restriction system</keyword>
<dbReference type="SUPFAM" id="SSF116734">
    <property type="entry name" value="DNA methylase specificity domain"/>
    <property type="match status" value="2"/>
</dbReference>
<dbReference type="Pfam" id="PF01420">
    <property type="entry name" value="Methylase_S"/>
    <property type="match status" value="2"/>
</dbReference>
<dbReference type="GO" id="GO:0016787">
    <property type="term" value="F:hydrolase activity"/>
    <property type="evidence" value="ECO:0007669"/>
    <property type="project" value="UniProtKB-KW"/>
</dbReference>
<reference evidence="7" key="1">
    <citation type="journal article" date="2019" name="Int. J. Syst. Evol. Microbiol.">
        <title>The Global Catalogue of Microorganisms (GCM) 10K type strain sequencing project: providing services to taxonomists for standard genome sequencing and annotation.</title>
        <authorList>
            <consortium name="The Broad Institute Genomics Platform"/>
            <consortium name="The Broad Institute Genome Sequencing Center for Infectious Disease"/>
            <person name="Wu L."/>
            <person name="Ma J."/>
        </authorList>
    </citation>
    <scope>NUCLEOTIDE SEQUENCE [LARGE SCALE GENOMIC DNA]</scope>
    <source>
        <strain evidence="7">CGMCC 4.1799</strain>
    </source>
</reference>
<comment type="similarity">
    <text evidence="1">Belongs to the type-I restriction system S methylase family.</text>
</comment>
<feature type="domain" description="Type I restriction modification DNA specificity" evidence="5">
    <location>
        <begin position="221"/>
        <end position="401"/>
    </location>
</feature>
<evidence type="ECO:0000313" key="6">
    <source>
        <dbReference type="EMBL" id="MFC5546347.1"/>
    </source>
</evidence>
<evidence type="ECO:0000256" key="3">
    <source>
        <dbReference type="ARBA" id="ARBA00023125"/>
    </source>
</evidence>
<protein>
    <submittedName>
        <fullName evidence="6">Restriction endonuclease subunit S</fullName>
        <ecNumber evidence="6">3.1.21.-</ecNumber>
    </submittedName>
</protein>
<comment type="caution">
    <text evidence="6">The sequence shown here is derived from an EMBL/GenBank/DDBJ whole genome shotgun (WGS) entry which is preliminary data.</text>
</comment>
<name>A0ABW0RQG6_9GAMM</name>
<evidence type="ECO:0000256" key="4">
    <source>
        <dbReference type="SAM" id="Coils"/>
    </source>
</evidence>
<dbReference type="InterPro" id="IPR000055">
    <property type="entry name" value="Restrct_endonuc_typeI_TRD"/>
</dbReference>
<organism evidence="6 7">
    <name type="scientific">Marinobacter koreensis</name>
    <dbReference type="NCBI Taxonomy" id="335974"/>
    <lineage>
        <taxon>Bacteria</taxon>
        <taxon>Pseudomonadati</taxon>
        <taxon>Pseudomonadota</taxon>
        <taxon>Gammaproteobacteria</taxon>
        <taxon>Pseudomonadales</taxon>
        <taxon>Marinobacteraceae</taxon>
        <taxon>Marinobacter</taxon>
    </lineage>
</organism>
<keyword evidence="4" id="KW-0175">Coiled coil</keyword>
<keyword evidence="6" id="KW-0255">Endonuclease</keyword>
<gene>
    <name evidence="6" type="ORF">ACFPQA_14885</name>
</gene>
<dbReference type="EMBL" id="JBHSNL010000006">
    <property type="protein sequence ID" value="MFC5546347.1"/>
    <property type="molecule type" value="Genomic_DNA"/>
</dbReference>
<sequence>MQSQLLPANWQLTDLGDISSDISYGYTASATSEPTGVKLLRITDIQNNTVNWPNVPNCKIEPEKVGKYRLKPSDLVFARTGATVGKSYLLKGEIPDSVYASYLIRVRCLEGVSIEFLANYFQSPYYWRQITDFSAGIGQPNVNGTKLKNLSVPVPPLAEQKVIADKLDTLLAQVENTKARLERIPQILKRFRQSVLAAAMSGRLTEEWRRYSGLPNPTNGKLSDCIESMVGGASPKTSDYSENGVLALNKGDIKEYGRIEDKRNPKYVPLAFVESNSKKVIPNGTIVVTLRDLSQKADFLGLIGRYQGQDPALITQGMYGLKLDPNVAIEDYLIAFSNAPQYRSQVKKEKVGATQVHLRNGQFLELAIPLFAVEEQTEIVRRVDQLFAHADRIEQQVNNALARVNNLTQSILAKAFRGELTEQWRKDNPELISGENNAEALLERIKAQRAAVKPAKGSRRKANA</sequence>
<keyword evidence="6" id="KW-0378">Hydrolase</keyword>
<dbReference type="EC" id="3.1.21.-" evidence="6"/>
<feature type="domain" description="Type I restriction modification DNA specificity" evidence="5">
    <location>
        <begin position="9"/>
        <end position="185"/>
    </location>
</feature>
<dbReference type="InterPro" id="IPR051212">
    <property type="entry name" value="Type-I_RE_S_subunit"/>
</dbReference>
<keyword evidence="3" id="KW-0238">DNA-binding</keyword>
<feature type="coiled-coil region" evidence="4">
    <location>
        <begin position="383"/>
        <end position="410"/>
    </location>
</feature>
<dbReference type="Proteomes" id="UP001596055">
    <property type="component" value="Unassembled WGS sequence"/>
</dbReference>
<dbReference type="PANTHER" id="PTHR43140">
    <property type="entry name" value="TYPE-1 RESTRICTION ENZYME ECOKI SPECIFICITY PROTEIN"/>
    <property type="match status" value="1"/>
</dbReference>
<evidence type="ECO:0000313" key="7">
    <source>
        <dbReference type="Proteomes" id="UP001596055"/>
    </source>
</evidence>
<evidence type="ECO:0000256" key="1">
    <source>
        <dbReference type="ARBA" id="ARBA00010923"/>
    </source>
</evidence>
<accession>A0ABW0RQG6</accession>
<dbReference type="InterPro" id="IPR044946">
    <property type="entry name" value="Restrct_endonuc_typeI_TRD_sf"/>
</dbReference>
<evidence type="ECO:0000259" key="5">
    <source>
        <dbReference type="Pfam" id="PF01420"/>
    </source>
</evidence>
<dbReference type="PANTHER" id="PTHR43140:SF1">
    <property type="entry name" value="TYPE I RESTRICTION ENZYME ECOKI SPECIFICITY SUBUNIT"/>
    <property type="match status" value="1"/>
</dbReference>
<dbReference type="GO" id="GO:0004519">
    <property type="term" value="F:endonuclease activity"/>
    <property type="evidence" value="ECO:0007669"/>
    <property type="project" value="UniProtKB-KW"/>
</dbReference>
<dbReference type="Gene3D" id="3.90.220.20">
    <property type="entry name" value="DNA methylase specificity domains"/>
    <property type="match status" value="2"/>
</dbReference>